<dbReference type="Gene3D" id="1.10.10.10">
    <property type="entry name" value="Winged helix-like DNA-binding domain superfamily/Winged helix DNA-binding domain"/>
    <property type="match status" value="2"/>
</dbReference>
<dbReference type="SUPFAM" id="SSF63520">
    <property type="entry name" value="PTS-regulatory domain, PRD"/>
    <property type="match status" value="2"/>
</dbReference>
<dbReference type="InterPro" id="IPR036634">
    <property type="entry name" value="PRD_sf"/>
</dbReference>
<dbReference type="Pfam" id="PF08279">
    <property type="entry name" value="HTH_11"/>
    <property type="match status" value="1"/>
</dbReference>
<dbReference type="InterPro" id="IPR036388">
    <property type="entry name" value="WH-like_DNA-bd_sf"/>
</dbReference>
<dbReference type="STRING" id="1423783.FC50_GL001224"/>
<organism evidence="7 8">
    <name type="scientific">Lacticaseibacillus pantheris DSM 15945 = JCM 12539 = NBRC 106106</name>
    <dbReference type="NCBI Taxonomy" id="1423783"/>
    <lineage>
        <taxon>Bacteria</taxon>
        <taxon>Bacillati</taxon>
        <taxon>Bacillota</taxon>
        <taxon>Bacilli</taxon>
        <taxon>Lactobacillales</taxon>
        <taxon>Lactobacillaceae</taxon>
        <taxon>Lacticaseibacillus</taxon>
    </lineage>
</organism>
<evidence type="ECO:0000256" key="1">
    <source>
        <dbReference type="ARBA" id="ARBA00022737"/>
    </source>
</evidence>
<dbReference type="Gene3D" id="1.10.1790.10">
    <property type="entry name" value="PRD domain"/>
    <property type="match status" value="2"/>
</dbReference>
<dbReference type="OrthoDB" id="3710983at2"/>
<accession>A0A0R1U3K1</accession>
<evidence type="ECO:0000256" key="3">
    <source>
        <dbReference type="ARBA" id="ARBA00023159"/>
    </source>
</evidence>
<dbReference type="PROSITE" id="PS51094">
    <property type="entry name" value="PTS_EIIA_TYPE_2"/>
    <property type="match status" value="1"/>
</dbReference>
<dbReference type="PANTHER" id="PTHR30185">
    <property type="entry name" value="CRYPTIC BETA-GLUCOSIDE BGL OPERON ANTITERMINATOR"/>
    <property type="match status" value="1"/>
</dbReference>
<dbReference type="InterPro" id="IPR016152">
    <property type="entry name" value="PTrfase/Anion_transptr"/>
</dbReference>
<dbReference type="PANTHER" id="PTHR30185:SF12">
    <property type="entry name" value="TRANSCRIPTIONAL REGULATOR MANR"/>
    <property type="match status" value="1"/>
</dbReference>
<sequence>MKQKLVLLIRLLMKTDGALTSRQIATELNISTRTVRNYVHEINGLSPSKIIDSSDQGYQVLDRLAATELLRISNEVGDHIPQNDEERYAYIVKKLLRSATADIFDLANELYVSYQTLRRTIQYSNQQLAKWSLTIVSNKDRLSITGAESSKRQLFSHLIYRENTGNLLSVRYLEEAFGKRRTSVLQYAVDEMINKYNLNVNEFAYNNLLLHLLILIARLSSGNTVSSSSETKRSLMSDYTEFFITSIEHELDISISNSEATEIEVLIKSNANIPHDDTDTTKVDEELRSNILTIAKLVRSLYMVDLSSNNFVEPFTIHVHNLVYRIQHEHSIRNPIRPNIRNNFPLIFDIATYVAFQIGELWNIHIPEDETAFIALHIGAEIERQKHTPQKLRAILIAPNYLNLANRVHDFLRVNFSRDITIIQTVEKVSPDYDTSPYDVVFTSFTNDSTHYSPKYSIELDPFNLDNQKSEIQDKIDRAFMHKKKNDVRNQFFTFFEPKLFWHLSGHTTKDEVLKPAIDEMRKQQVVNDNFYDEILERESMGSTSFKNIAIPHPMSFNSPKTKVAVILNEDGITWDGAEVNMVYIISISEKYKDEFRSIYENLMDFLSDDQKFKSILESRDLNSFYERLLS</sequence>
<dbReference type="InterPro" id="IPR002178">
    <property type="entry name" value="PTS_EIIA_type-2_dom"/>
</dbReference>
<dbReference type="RefSeq" id="WP_056956718.1">
    <property type="nucleotide sequence ID" value="NZ_AZFJ01000049.1"/>
</dbReference>
<protein>
    <submittedName>
        <fullName evidence="7">Uncharacterized protein</fullName>
    </submittedName>
</protein>
<evidence type="ECO:0000313" key="8">
    <source>
        <dbReference type="Proteomes" id="UP000051922"/>
    </source>
</evidence>
<keyword evidence="3" id="KW-0010">Activator</keyword>
<dbReference type="PROSITE" id="PS51372">
    <property type="entry name" value="PRD_2"/>
    <property type="match status" value="1"/>
</dbReference>
<dbReference type="AlphaFoldDB" id="A0A0R1U3K1"/>
<evidence type="ECO:0000313" key="7">
    <source>
        <dbReference type="EMBL" id="KRL85832.1"/>
    </source>
</evidence>
<evidence type="ECO:0000259" key="6">
    <source>
        <dbReference type="PROSITE" id="PS51372"/>
    </source>
</evidence>
<keyword evidence="2" id="KW-0805">Transcription regulation</keyword>
<proteinExistence type="predicted"/>
<keyword evidence="8" id="KW-1185">Reference proteome</keyword>
<feature type="domain" description="PRD" evidence="6">
    <location>
        <begin position="282"/>
        <end position="388"/>
    </location>
</feature>
<dbReference type="InterPro" id="IPR013196">
    <property type="entry name" value="HTH_11"/>
</dbReference>
<keyword evidence="4" id="KW-0804">Transcription</keyword>
<dbReference type="Pfam" id="PF05043">
    <property type="entry name" value="Mga"/>
    <property type="match status" value="1"/>
</dbReference>
<evidence type="ECO:0000256" key="2">
    <source>
        <dbReference type="ARBA" id="ARBA00023015"/>
    </source>
</evidence>
<dbReference type="Proteomes" id="UP000051922">
    <property type="component" value="Unassembled WGS sequence"/>
</dbReference>
<dbReference type="InterPro" id="IPR050661">
    <property type="entry name" value="BglG_antiterminators"/>
</dbReference>
<gene>
    <name evidence="7" type="ORF">FC50_GL001224</name>
</gene>
<dbReference type="InterPro" id="IPR011608">
    <property type="entry name" value="PRD"/>
</dbReference>
<dbReference type="Pfam" id="PF00874">
    <property type="entry name" value="PRD"/>
    <property type="match status" value="2"/>
</dbReference>
<dbReference type="PATRIC" id="fig|1423783.4.peg.1265"/>
<comment type="caution">
    <text evidence="7">The sequence shown here is derived from an EMBL/GenBank/DDBJ whole genome shotgun (WGS) entry which is preliminary data.</text>
</comment>
<reference evidence="7 8" key="1">
    <citation type="journal article" date="2015" name="Genome Announc.">
        <title>Expanding the biotechnology potential of lactobacilli through comparative genomics of 213 strains and associated genera.</title>
        <authorList>
            <person name="Sun Z."/>
            <person name="Harris H.M."/>
            <person name="McCann A."/>
            <person name="Guo C."/>
            <person name="Argimon S."/>
            <person name="Zhang W."/>
            <person name="Yang X."/>
            <person name="Jeffery I.B."/>
            <person name="Cooney J.C."/>
            <person name="Kagawa T.F."/>
            <person name="Liu W."/>
            <person name="Song Y."/>
            <person name="Salvetti E."/>
            <person name="Wrobel A."/>
            <person name="Rasinkangas P."/>
            <person name="Parkhill J."/>
            <person name="Rea M.C."/>
            <person name="O'Sullivan O."/>
            <person name="Ritari J."/>
            <person name="Douillard F.P."/>
            <person name="Paul Ross R."/>
            <person name="Yang R."/>
            <person name="Briner A.E."/>
            <person name="Felis G.E."/>
            <person name="de Vos W.M."/>
            <person name="Barrangou R."/>
            <person name="Klaenhammer T.R."/>
            <person name="Caufield P.W."/>
            <person name="Cui Y."/>
            <person name="Zhang H."/>
            <person name="O'Toole P.W."/>
        </authorList>
    </citation>
    <scope>NUCLEOTIDE SEQUENCE [LARGE SCALE GENOMIC DNA]</scope>
    <source>
        <strain evidence="7 8">DSM 15945</strain>
    </source>
</reference>
<dbReference type="Pfam" id="PF00359">
    <property type="entry name" value="PTS_EIIA_2"/>
    <property type="match status" value="1"/>
</dbReference>
<keyword evidence="1" id="KW-0677">Repeat</keyword>
<dbReference type="Gene3D" id="3.40.930.10">
    <property type="entry name" value="Mannitol-specific EII, Chain A"/>
    <property type="match status" value="1"/>
</dbReference>
<evidence type="ECO:0000256" key="4">
    <source>
        <dbReference type="ARBA" id="ARBA00023163"/>
    </source>
</evidence>
<evidence type="ECO:0000259" key="5">
    <source>
        <dbReference type="PROSITE" id="PS51094"/>
    </source>
</evidence>
<dbReference type="EMBL" id="AZFJ01000049">
    <property type="protein sequence ID" value="KRL85832.1"/>
    <property type="molecule type" value="Genomic_DNA"/>
</dbReference>
<dbReference type="GO" id="GO:0006355">
    <property type="term" value="P:regulation of DNA-templated transcription"/>
    <property type="evidence" value="ECO:0007669"/>
    <property type="project" value="InterPro"/>
</dbReference>
<dbReference type="SUPFAM" id="SSF55804">
    <property type="entry name" value="Phoshotransferase/anion transport protein"/>
    <property type="match status" value="1"/>
</dbReference>
<feature type="domain" description="PTS EIIA type-2" evidence="5">
    <location>
        <begin position="493"/>
        <end position="631"/>
    </location>
</feature>
<name>A0A0R1U3K1_9LACO</name>
<dbReference type="InterPro" id="IPR007737">
    <property type="entry name" value="Mga_HTH"/>
</dbReference>